<dbReference type="Pfam" id="PF03588">
    <property type="entry name" value="Leu_Phe_trans"/>
    <property type="match status" value="1"/>
</dbReference>
<evidence type="ECO:0000256" key="7">
    <source>
        <dbReference type="ARBA" id="ARBA00051538"/>
    </source>
</evidence>
<dbReference type="GO" id="GO:0005737">
    <property type="term" value="C:cytoplasm"/>
    <property type="evidence" value="ECO:0007669"/>
    <property type="project" value="UniProtKB-SubCell"/>
</dbReference>
<reference evidence="16 17" key="1">
    <citation type="submission" date="2017-01" db="EMBL/GenBank/DDBJ databases">
        <title>Novel large sulfur bacteria in the metagenomes of groundwater-fed chemosynthetic microbial mats in the Lake Huron basin.</title>
        <authorList>
            <person name="Sharrar A.M."/>
            <person name="Flood B.E."/>
            <person name="Bailey J.V."/>
            <person name="Jones D.S."/>
            <person name="Biddanda B."/>
            <person name="Ruberg S.A."/>
            <person name="Marcus D.N."/>
            <person name="Dick G.J."/>
        </authorList>
    </citation>
    <scope>NUCLEOTIDE SEQUENCE [LARGE SCALE GENOMIC DNA]</scope>
    <source>
        <strain evidence="16">A8</strain>
    </source>
</reference>
<gene>
    <name evidence="15" type="primary">aat</name>
    <name evidence="16" type="ORF">BWK73_15980</name>
</gene>
<evidence type="ECO:0000256" key="3">
    <source>
        <dbReference type="ARBA" id="ARBA00022679"/>
    </source>
</evidence>
<dbReference type="PANTHER" id="PTHR30098">
    <property type="entry name" value="LEUCYL/PHENYLALANYL-TRNA--PROTEIN TRANSFERASE"/>
    <property type="match status" value="1"/>
</dbReference>
<evidence type="ECO:0000256" key="14">
    <source>
        <dbReference type="ARBA" id="ARBA00083640"/>
    </source>
</evidence>
<evidence type="ECO:0000256" key="8">
    <source>
        <dbReference type="ARBA" id="ARBA00054043"/>
    </source>
</evidence>
<evidence type="ECO:0000256" key="4">
    <source>
        <dbReference type="ARBA" id="ARBA00023315"/>
    </source>
</evidence>
<comment type="catalytic activity">
    <reaction evidence="6 15">
        <text>N-terminal L-arginyl-[protein] + L-leucyl-tRNA(Leu) = N-terminal L-leucyl-L-arginyl-[protein] + tRNA(Leu) + H(+)</text>
        <dbReference type="Rhea" id="RHEA:50416"/>
        <dbReference type="Rhea" id="RHEA-COMP:9613"/>
        <dbReference type="Rhea" id="RHEA-COMP:9622"/>
        <dbReference type="Rhea" id="RHEA-COMP:12672"/>
        <dbReference type="Rhea" id="RHEA-COMP:12673"/>
        <dbReference type="ChEBI" id="CHEBI:15378"/>
        <dbReference type="ChEBI" id="CHEBI:64719"/>
        <dbReference type="ChEBI" id="CHEBI:78442"/>
        <dbReference type="ChEBI" id="CHEBI:78494"/>
        <dbReference type="ChEBI" id="CHEBI:133044"/>
        <dbReference type="EC" id="2.3.2.6"/>
    </reaction>
</comment>
<name>A0A1Y1QRF4_9GAMM</name>
<dbReference type="PANTHER" id="PTHR30098:SF2">
    <property type="entry name" value="LEUCYL_PHENYLALANYL-TRNA--PROTEIN TRANSFERASE"/>
    <property type="match status" value="1"/>
</dbReference>
<dbReference type="STRING" id="1123401.GCA_000621325_00313"/>
<keyword evidence="4 15" id="KW-0012">Acyltransferase</keyword>
<comment type="catalytic activity">
    <reaction evidence="7 15">
        <text>N-terminal L-lysyl-[protein] + L-leucyl-tRNA(Leu) = N-terminal L-leucyl-L-lysyl-[protein] + tRNA(Leu) + H(+)</text>
        <dbReference type="Rhea" id="RHEA:12340"/>
        <dbReference type="Rhea" id="RHEA-COMP:9613"/>
        <dbReference type="Rhea" id="RHEA-COMP:9622"/>
        <dbReference type="Rhea" id="RHEA-COMP:12670"/>
        <dbReference type="Rhea" id="RHEA-COMP:12671"/>
        <dbReference type="ChEBI" id="CHEBI:15378"/>
        <dbReference type="ChEBI" id="CHEBI:65249"/>
        <dbReference type="ChEBI" id="CHEBI:78442"/>
        <dbReference type="ChEBI" id="CHEBI:78494"/>
        <dbReference type="ChEBI" id="CHEBI:133043"/>
        <dbReference type="EC" id="2.3.2.6"/>
    </reaction>
</comment>
<dbReference type="SUPFAM" id="SSF55729">
    <property type="entry name" value="Acyl-CoA N-acyltransferases (Nat)"/>
    <property type="match status" value="1"/>
</dbReference>
<evidence type="ECO:0000313" key="16">
    <source>
        <dbReference type="EMBL" id="OQX12038.1"/>
    </source>
</evidence>
<dbReference type="InterPro" id="IPR016181">
    <property type="entry name" value="Acyl_CoA_acyltransferase"/>
</dbReference>
<evidence type="ECO:0000256" key="1">
    <source>
        <dbReference type="ARBA" id="ARBA00004496"/>
    </source>
</evidence>
<comment type="catalytic activity">
    <reaction evidence="5 15">
        <text>L-phenylalanyl-tRNA(Phe) + an N-terminal L-alpha-aminoacyl-[protein] = an N-terminal L-phenylalanyl-L-alpha-aminoacyl-[protein] + tRNA(Phe)</text>
        <dbReference type="Rhea" id="RHEA:43632"/>
        <dbReference type="Rhea" id="RHEA-COMP:9668"/>
        <dbReference type="Rhea" id="RHEA-COMP:9699"/>
        <dbReference type="Rhea" id="RHEA-COMP:10636"/>
        <dbReference type="Rhea" id="RHEA-COMP:10637"/>
        <dbReference type="ChEBI" id="CHEBI:78442"/>
        <dbReference type="ChEBI" id="CHEBI:78531"/>
        <dbReference type="ChEBI" id="CHEBI:78597"/>
        <dbReference type="ChEBI" id="CHEBI:83561"/>
        <dbReference type="EC" id="2.3.2.6"/>
    </reaction>
</comment>
<dbReference type="HAMAP" id="MF_00688">
    <property type="entry name" value="Leu_Phe_trans"/>
    <property type="match status" value="1"/>
</dbReference>
<evidence type="ECO:0000256" key="12">
    <source>
        <dbReference type="ARBA" id="ARBA00077136"/>
    </source>
</evidence>
<evidence type="ECO:0000256" key="11">
    <source>
        <dbReference type="ARBA" id="ARBA00074372"/>
    </source>
</evidence>
<evidence type="ECO:0000256" key="9">
    <source>
        <dbReference type="ARBA" id="ARBA00061535"/>
    </source>
</evidence>
<evidence type="ECO:0000256" key="15">
    <source>
        <dbReference type="HAMAP-Rule" id="MF_00688"/>
    </source>
</evidence>
<comment type="subcellular location">
    <subcellularLocation>
        <location evidence="1 15">Cytoplasm</location>
    </subcellularLocation>
</comment>
<dbReference type="Proteomes" id="UP000192491">
    <property type="component" value="Unassembled WGS sequence"/>
</dbReference>
<dbReference type="NCBIfam" id="TIGR00667">
    <property type="entry name" value="aat"/>
    <property type="match status" value="1"/>
</dbReference>
<evidence type="ECO:0000256" key="13">
    <source>
        <dbReference type="ARBA" id="ARBA00077165"/>
    </source>
</evidence>
<comment type="similarity">
    <text evidence="9 15">Belongs to the L/F-transferase family.</text>
</comment>
<dbReference type="InterPro" id="IPR042221">
    <property type="entry name" value="Leu/Phe-tRNA_Trfase_N"/>
</dbReference>
<proteinExistence type="inferred from homology"/>
<accession>A0A1Y1QRF4</accession>
<protein>
    <recommendedName>
        <fullName evidence="11 15">Leucyl/phenylalanyl-tRNA--protein transferase</fullName>
        <ecNumber evidence="10 15">2.3.2.6</ecNumber>
    </recommendedName>
    <alternativeName>
        <fullName evidence="12 15">L/F-transferase</fullName>
    </alternativeName>
    <alternativeName>
        <fullName evidence="13 15">Leucyltransferase</fullName>
    </alternativeName>
    <alternativeName>
        <fullName evidence="14 15">Phenyalanyltransferase</fullName>
    </alternativeName>
</protein>
<sequence>MLPRSLSLTLLNPTWSEEPFPPVEIAWEEPNGLLAVGGDLSITRLKSAYRAGIFPWFGPREPIYWWSPDPRTVLFPHKIRMTRSLRKSLRNKGYRISFDTCFSDVVEACAAPRSYTAETWITHEMHTAYCLLHAHDIAHSVEVWNPAGELVGGLYGVTTGGVFSGESMFSREPDTSKIAMVALAWHVQHWGFAVIDCQIENPHLMSMGAENISRADYLKILQANLHVPPPRYWLADNSVDLSRWQTETDTDTR</sequence>
<evidence type="ECO:0000256" key="10">
    <source>
        <dbReference type="ARBA" id="ARBA00066767"/>
    </source>
</evidence>
<evidence type="ECO:0000256" key="2">
    <source>
        <dbReference type="ARBA" id="ARBA00022490"/>
    </source>
</evidence>
<comment type="caution">
    <text evidence="16">The sequence shown here is derived from an EMBL/GenBank/DDBJ whole genome shotgun (WGS) entry which is preliminary data.</text>
</comment>
<comment type="function">
    <text evidence="8 15">Functions in the N-end rule pathway of protein degradation where it conjugates Leu, Phe and, less efficiently, Met from aminoacyl-tRNAs to the N-termini of proteins containing an N-terminal arginine or lysine.</text>
</comment>
<keyword evidence="3 15" id="KW-0808">Transferase</keyword>
<dbReference type="InterPro" id="IPR004616">
    <property type="entry name" value="Leu/Phe-tRNA_Trfase"/>
</dbReference>
<organism evidence="16 17">
    <name type="scientific">Thiothrix lacustris</name>
    <dbReference type="NCBI Taxonomy" id="525917"/>
    <lineage>
        <taxon>Bacteria</taxon>
        <taxon>Pseudomonadati</taxon>
        <taxon>Pseudomonadota</taxon>
        <taxon>Gammaproteobacteria</taxon>
        <taxon>Thiotrichales</taxon>
        <taxon>Thiotrichaceae</taxon>
        <taxon>Thiothrix</taxon>
    </lineage>
</organism>
<evidence type="ECO:0000313" key="17">
    <source>
        <dbReference type="Proteomes" id="UP000192491"/>
    </source>
</evidence>
<dbReference type="InterPro" id="IPR042203">
    <property type="entry name" value="Leu/Phe-tRNA_Trfase_C"/>
</dbReference>
<evidence type="ECO:0000256" key="5">
    <source>
        <dbReference type="ARBA" id="ARBA00050607"/>
    </source>
</evidence>
<dbReference type="GO" id="GO:0008914">
    <property type="term" value="F:leucyl-tRNA--protein transferase activity"/>
    <property type="evidence" value="ECO:0007669"/>
    <property type="project" value="UniProtKB-UniRule"/>
</dbReference>
<dbReference type="FunFam" id="3.30.70.3550:FF:000001">
    <property type="entry name" value="Leucyl/phenylalanyl-tRNA--protein transferase"/>
    <property type="match status" value="1"/>
</dbReference>
<evidence type="ECO:0000256" key="6">
    <source>
        <dbReference type="ARBA" id="ARBA00050652"/>
    </source>
</evidence>
<keyword evidence="2 15" id="KW-0963">Cytoplasm</keyword>
<dbReference type="EC" id="2.3.2.6" evidence="10 15"/>
<dbReference type="Gene3D" id="3.40.630.70">
    <property type="entry name" value="Leucyl/phenylalanyl-tRNA-protein transferase, C-terminal domain"/>
    <property type="match status" value="1"/>
</dbReference>
<dbReference type="GO" id="GO:0030163">
    <property type="term" value="P:protein catabolic process"/>
    <property type="evidence" value="ECO:0007669"/>
    <property type="project" value="UniProtKB-UniRule"/>
</dbReference>
<dbReference type="EMBL" id="MTEJ01000074">
    <property type="protein sequence ID" value="OQX12038.1"/>
    <property type="molecule type" value="Genomic_DNA"/>
</dbReference>
<dbReference type="Gene3D" id="3.30.70.3550">
    <property type="entry name" value="Leucyl/phenylalanyl-tRNA-protein transferase, N-terminal domain"/>
    <property type="match status" value="1"/>
</dbReference>
<dbReference type="AlphaFoldDB" id="A0A1Y1QRF4"/>